<name>A0ABT3AV33_9CYAN</name>
<evidence type="ECO:0000313" key="2">
    <source>
        <dbReference type="EMBL" id="MCV3212986.1"/>
    </source>
</evidence>
<keyword evidence="1" id="KW-0812">Transmembrane</keyword>
<reference evidence="2 3" key="1">
    <citation type="submission" date="2022-10" db="EMBL/GenBank/DDBJ databases">
        <title>Identification of biosynthetic pathway for the production of the potent trypsin inhibitor radiosumin.</title>
        <authorList>
            <person name="Fewer D.P."/>
            <person name="Delbaje E."/>
            <person name="Ouyang X."/>
            <person name="Agostino P.D."/>
            <person name="Wahlsten M."/>
            <person name="Jokela J."/>
            <person name="Permi P."/>
            <person name="Haapaniemi E."/>
            <person name="Koistinen H."/>
        </authorList>
    </citation>
    <scope>NUCLEOTIDE SEQUENCE [LARGE SCALE GENOMIC DNA]</scope>
    <source>
        <strain evidence="2 3">NIES-515</strain>
    </source>
</reference>
<feature type="transmembrane region" description="Helical" evidence="1">
    <location>
        <begin position="21"/>
        <end position="40"/>
    </location>
</feature>
<accession>A0ABT3AV33</accession>
<evidence type="ECO:0000313" key="3">
    <source>
        <dbReference type="Proteomes" id="UP001526143"/>
    </source>
</evidence>
<keyword evidence="1" id="KW-0472">Membrane</keyword>
<keyword evidence="1" id="KW-1133">Transmembrane helix</keyword>
<sequence length="86" mass="9458">MEPLTLPTNSPEPKIESVNTLVVRFTVGAIIGLLIAGTYWGTSIYFGYPLSFKIAIIGCLLLSIICGLMILKWGYGILENLLENLR</sequence>
<protein>
    <submittedName>
        <fullName evidence="2">Uncharacterized protein</fullName>
    </submittedName>
</protein>
<gene>
    <name evidence="2" type="ORF">OGM63_05495</name>
</gene>
<feature type="transmembrane region" description="Helical" evidence="1">
    <location>
        <begin position="52"/>
        <end position="71"/>
    </location>
</feature>
<keyword evidence="3" id="KW-1185">Reference proteome</keyword>
<dbReference type="RefSeq" id="WP_263744489.1">
    <property type="nucleotide sequence ID" value="NZ_JAOWRF010000085.1"/>
</dbReference>
<dbReference type="Proteomes" id="UP001526143">
    <property type="component" value="Unassembled WGS sequence"/>
</dbReference>
<organism evidence="2 3">
    <name type="scientific">Plectonema radiosum NIES-515</name>
    <dbReference type="NCBI Taxonomy" id="2986073"/>
    <lineage>
        <taxon>Bacteria</taxon>
        <taxon>Bacillati</taxon>
        <taxon>Cyanobacteriota</taxon>
        <taxon>Cyanophyceae</taxon>
        <taxon>Oscillatoriophycideae</taxon>
        <taxon>Oscillatoriales</taxon>
        <taxon>Microcoleaceae</taxon>
        <taxon>Plectonema</taxon>
    </lineage>
</organism>
<comment type="caution">
    <text evidence="2">The sequence shown here is derived from an EMBL/GenBank/DDBJ whole genome shotgun (WGS) entry which is preliminary data.</text>
</comment>
<evidence type="ECO:0000256" key="1">
    <source>
        <dbReference type="SAM" id="Phobius"/>
    </source>
</evidence>
<dbReference type="EMBL" id="JAOWRF010000085">
    <property type="protein sequence ID" value="MCV3212986.1"/>
    <property type="molecule type" value="Genomic_DNA"/>
</dbReference>
<proteinExistence type="predicted"/>